<keyword evidence="3" id="KW-1185">Reference proteome</keyword>
<dbReference type="InterPro" id="IPR036047">
    <property type="entry name" value="F-box-like_dom_sf"/>
</dbReference>
<protein>
    <recommendedName>
        <fullName evidence="1">C2H2-type domain-containing protein</fullName>
    </recommendedName>
</protein>
<dbReference type="Proteomes" id="UP000193144">
    <property type="component" value="Unassembled WGS sequence"/>
</dbReference>
<feature type="domain" description="C2H2-type" evidence="1">
    <location>
        <begin position="429"/>
        <end position="454"/>
    </location>
</feature>
<accession>A0A1Y1ZFR4</accession>
<sequence>MAARPGTAECRGGRIHDLPEELLDAILRNIRDTAPASDFWNCLKACRQWHRIGLAVHGHLDLSTSAIIESETRRHDLKAEVDNTLIPLKTEFMIHTPSSWFLSGLRCLTVHVLHSRIASPFEPVGKGFFEQLCDTFKTTKRLSTFSLRFADDGWDFPVTDVPAILGTQLARLVSELPSTVVNLEIDTVGVDIPPSRELLEVNPTGHLCYQISQIFPRLQHLRLRVAHVCEILLDSGPLFEPCLCTRAYCGVSLGKASCPLAASWKMRRLTVWIPEGQDDSNNSFVRASKRLTEHCASHAPLAVLVHQRRTLTCTLDPGFICGNFTWSVESNFHNLRASGYTEHNQLSRWDAKRFSCRDHEILTRSPRRYFLLSDERTPRTPFPYMTEWVLESSSMWAQKGHQGCRYPIAKGNEPGHPYWEASYPEKGLWACLFPRCRTRCRSLHALQGHQMYMHPEKPYDECHHGFYPCPSVGCSRIGVAGFPGKEEVEEHVRRHHRNACTMQQDSD</sequence>
<evidence type="ECO:0000313" key="3">
    <source>
        <dbReference type="Proteomes" id="UP000193144"/>
    </source>
</evidence>
<gene>
    <name evidence="2" type="ORF">BCR34DRAFT_487985</name>
</gene>
<dbReference type="AlphaFoldDB" id="A0A1Y1ZFR4"/>
<organism evidence="2 3">
    <name type="scientific">Clohesyomyces aquaticus</name>
    <dbReference type="NCBI Taxonomy" id="1231657"/>
    <lineage>
        <taxon>Eukaryota</taxon>
        <taxon>Fungi</taxon>
        <taxon>Dikarya</taxon>
        <taxon>Ascomycota</taxon>
        <taxon>Pezizomycotina</taxon>
        <taxon>Dothideomycetes</taxon>
        <taxon>Pleosporomycetidae</taxon>
        <taxon>Pleosporales</taxon>
        <taxon>Lindgomycetaceae</taxon>
        <taxon>Clohesyomyces</taxon>
    </lineage>
</organism>
<dbReference type="EMBL" id="MCFA01000092">
    <property type="protein sequence ID" value="ORY09004.1"/>
    <property type="molecule type" value="Genomic_DNA"/>
</dbReference>
<evidence type="ECO:0000313" key="2">
    <source>
        <dbReference type="EMBL" id="ORY09004.1"/>
    </source>
</evidence>
<dbReference type="InterPro" id="IPR013087">
    <property type="entry name" value="Znf_C2H2_type"/>
</dbReference>
<dbReference type="OrthoDB" id="4192220at2759"/>
<dbReference type="SMART" id="SM00355">
    <property type="entry name" value="ZnF_C2H2"/>
    <property type="match status" value="2"/>
</dbReference>
<comment type="caution">
    <text evidence="2">The sequence shown here is derived from an EMBL/GenBank/DDBJ whole genome shotgun (WGS) entry which is preliminary data.</text>
</comment>
<dbReference type="SUPFAM" id="SSF81383">
    <property type="entry name" value="F-box domain"/>
    <property type="match status" value="1"/>
</dbReference>
<proteinExistence type="predicted"/>
<evidence type="ECO:0000259" key="1">
    <source>
        <dbReference type="SMART" id="SM00355"/>
    </source>
</evidence>
<name>A0A1Y1ZFR4_9PLEO</name>
<feature type="domain" description="C2H2-type" evidence="1">
    <location>
        <begin position="467"/>
        <end position="495"/>
    </location>
</feature>
<reference evidence="2 3" key="1">
    <citation type="submission" date="2016-07" db="EMBL/GenBank/DDBJ databases">
        <title>Pervasive Adenine N6-methylation of Active Genes in Fungi.</title>
        <authorList>
            <consortium name="DOE Joint Genome Institute"/>
            <person name="Mondo S.J."/>
            <person name="Dannebaum R.O."/>
            <person name="Kuo R.C."/>
            <person name="Labutti K."/>
            <person name="Haridas S."/>
            <person name="Kuo A."/>
            <person name="Salamov A."/>
            <person name="Ahrendt S.R."/>
            <person name="Lipzen A."/>
            <person name="Sullivan W."/>
            <person name="Andreopoulos W.B."/>
            <person name="Clum A."/>
            <person name="Lindquist E."/>
            <person name="Daum C."/>
            <person name="Ramamoorthy G.K."/>
            <person name="Gryganskyi A."/>
            <person name="Culley D."/>
            <person name="Magnuson J.K."/>
            <person name="James T.Y."/>
            <person name="O'Malley M.A."/>
            <person name="Stajich J.E."/>
            <person name="Spatafora J.W."/>
            <person name="Visel A."/>
            <person name="Grigoriev I.V."/>
        </authorList>
    </citation>
    <scope>NUCLEOTIDE SEQUENCE [LARGE SCALE GENOMIC DNA]</scope>
    <source>
        <strain evidence="2 3">CBS 115471</strain>
    </source>
</reference>